<reference evidence="2 3" key="1">
    <citation type="submission" date="2018-03" db="EMBL/GenBank/DDBJ databases">
        <title>Draft Genome Sequences of the Obligatory Marine Myxobacteria Enhygromyxa salina SWB005.</title>
        <authorList>
            <person name="Poehlein A."/>
            <person name="Moghaddam J.A."/>
            <person name="Harms H."/>
            <person name="Alanjari M."/>
            <person name="Koenig G.M."/>
            <person name="Daniel R."/>
            <person name="Schaeberle T.F."/>
        </authorList>
    </citation>
    <scope>NUCLEOTIDE SEQUENCE [LARGE SCALE GENOMIC DNA]</scope>
    <source>
        <strain evidence="2 3">SWB005</strain>
    </source>
</reference>
<dbReference type="AlphaFoldDB" id="A0A2S9YGN1"/>
<proteinExistence type="predicted"/>
<protein>
    <submittedName>
        <fullName evidence="2">Uncharacterized protein</fullName>
    </submittedName>
</protein>
<evidence type="ECO:0000313" key="2">
    <source>
        <dbReference type="EMBL" id="PRQ04259.1"/>
    </source>
</evidence>
<keyword evidence="3" id="KW-1185">Reference proteome</keyword>
<gene>
    <name evidence="2" type="ORF">ENSA5_09080</name>
</gene>
<comment type="caution">
    <text evidence="2">The sequence shown here is derived from an EMBL/GenBank/DDBJ whole genome shotgun (WGS) entry which is preliminary data.</text>
</comment>
<sequence>METRDIGGLKATLQSTGGSGFEGTLELVALTLEGFDIVRISSAQDPNVGASISWDDDDLSGSITGKVSALAGIFSKEFYAQVSSTGFDIPLPLSPLDKKDGDGGGDGGGGGGGGGGGEDEGGGSSGVDVSGRIRLDGDKLSVTINVDVGLPVEYMGVSLTPVCSFEEVTTFTLANPSVTKKFSVSLEVFGIAISIGPIDSPLSVPPSADGIKSLLSSCDELLSAIYSAIAAYLLAWAGELVDMGSTVANYVADFGGQIVDTIEELIFGGGSGGPPPPFLVNACTCKGRLDPLMFQWGQAISTSDGDQAFNFAEPFGGPCWTAQVSAARPNVRSSLSVGARAAQNFVLNRDNAIDYHIPMHWVALGPAPGSSGASAGYHDVGDVRIQWGQGVSTSDGDQSFALPGGFGSGPVSVVVNTDEAGIRSALALASINAAQGSFVLNRDNDVDGAIDFTFLAIGPAPGKTLSEGLLRANNLVLQWGEANSTSDGEELFELPTRFASMNFSVVSSFVKANVKSSLSISRAIHEGCFIVNRDGAIDGAVPFTWIAVGW</sequence>
<dbReference type="Proteomes" id="UP000237968">
    <property type="component" value="Unassembled WGS sequence"/>
</dbReference>
<evidence type="ECO:0000313" key="3">
    <source>
        <dbReference type="Proteomes" id="UP000237968"/>
    </source>
</evidence>
<dbReference type="EMBL" id="PVNK01000047">
    <property type="protein sequence ID" value="PRQ04259.1"/>
    <property type="molecule type" value="Genomic_DNA"/>
</dbReference>
<accession>A0A2S9YGN1</accession>
<evidence type="ECO:0000256" key="1">
    <source>
        <dbReference type="SAM" id="MobiDB-lite"/>
    </source>
</evidence>
<name>A0A2S9YGN1_9BACT</name>
<organism evidence="2 3">
    <name type="scientific">Enhygromyxa salina</name>
    <dbReference type="NCBI Taxonomy" id="215803"/>
    <lineage>
        <taxon>Bacteria</taxon>
        <taxon>Pseudomonadati</taxon>
        <taxon>Myxococcota</taxon>
        <taxon>Polyangia</taxon>
        <taxon>Nannocystales</taxon>
        <taxon>Nannocystaceae</taxon>
        <taxon>Enhygromyxa</taxon>
    </lineage>
</organism>
<feature type="compositionally biased region" description="Gly residues" evidence="1">
    <location>
        <begin position="104"/>
        <end position="116"/>
    </location>
</feature>
<feature type="region of interest" description="Disordered" evidence="1">
    <location>
        <begin position="93"/>
        <end position="128"/>
    </location>
</feature>